<reference evidence="1" key="1">
    <citation type="journal article" date="2020" name="Nature">
        <title>Giant virus diversity and host interactions through global metagenomics.</title>
        <authorList>
            <person name="Schulz F."/>
            <person name="Roux S."/>
            <person name="Paez-Espino D."/>
            <person name="Jungbluth S."/>
            <person name="Walsh D.A."/>
            <person name="Denef V.J."/>
            <person name="McMahon K.D."/>
            <person name="Konstantinidis K.T."/>
            <person name="Eloe-Fadrosh E.A."/>
            <person name="Kyrpides N.C."/>
            <person name="Woyke T."/>
        </authorList>
    </citation>
    <scope>NUCLEOTIDE SEQUENCE</scope>
    <source>
        <strain evidence="1">GVMAG-M-3300027963-9</strain>
    </source>
</reference>
<evidence type="ECO:0008006" key="2">
    <source>
        <dbReference type="Google" id="ProtNLM"/>
    </source>
</evidence>
<dbReference type="AlphaFoldDB" id="A0A6C0LQI7"/>
<organism evidence="1">
    <name type="scientific">viral metagenome</name>
    <dbReference type="NCBI Taxonomy" id="1070528"/>
    <lineage>
        <taxon>unclassified sequences</taxon>
        <taxon>metagenomes</taxon>
        <taxon>organismal metagenomes</taxon>
    </lineage>
</organism>
<accession>A0A6C0LQI7</accession>
<evidence type="ECO:0000313" key="1">
    <source>
        <dbReference type="EMBL" id="QHU32238.1"/>
    </source>
</evidence>
<dbReference type="InterPro" id="IPR029063">
    <property type="entry name" value="SAM-dependent_MTases_sf"/>
</dbReference>
<name>A0A6C0LQI7_9ZZZZ</name>
<proteinExistence type="predicted"/>
<dbReference type="EMBL" id="MN740537">
    <property type="protein sequence ID" value="QHU32238.1"/>
    <property type="molecule type" value="Genomic_DNA"/>
</dbReference>
<protein>
    <recommendedName>
        <fullName evidence="2">Methyltransferase</fullName>
    </recommendedName>
</protein>
<sequence length="137" mass="15313">MTTIYILGHGRSLTEMRNSPLVKKQYALKTKDASIVYVDRDPAVSPDLCFDVCKTWLSDSASVDTVIDTVGPDNYIFFSNPTFVSELKRVLKPGGEYIGYVMSDKLVENLQPLEKQFKSVSTFQNVPIGMIGIKLIN</sequence>
<dbReference type="SUPFAM" id="SSF53335">
    <property type="entry name" value="S-adenosyl-L-methionine-dependent methyltransferases"/>
    <property type="match status" value="1"/>
</dbReference>